<evidence type="ECO:0000313" key="1">
    <source>
        <dbReference type="EMBL" id="KAH6881145.1"/>
    </source>
</evidence>
<dbReference type="Proteomes" id="UP000777438">
    <property type="component" value="Unassembled WGS sequence"/>
</dbReference>
<dbReference type="PANTHER" id="PTHR10039">
    <property type="entry name" value="AMELOGENIN"/>
    <property type="match status" value="1"/>
</dbReference>
<keyword evidence="2" id="KW-1185">Reference proteome</keyword>
<dbReference type="EMBL" id="JAGPYM010000024">
    <property type="protein sequence ID" value="KAH6881145.1"/>
    <property type="molecule type" value="Genomic_DNA"/>
</dbReference>
<reference evidence="1 2" key="1">
    <citation type="journal article" date="2021" name="Nat. Commun.">
        <title>Genetic determinants of endophytism in the Arabidopsis root mycobiome.</title>
        <authorList>
            <person name="Mesny F."/>
            <person name="Miyauchi S."/>
            <person name="Thiergart T."/>
            <person name="Pickel B."/>
            <person name="Atanasova L."/>
            <person name="Karlsson M."/>
            <person name="Huettel B."/>
            <person name="Barry K.W."/>
            <person name="Haridas S."/>
            <person name="Chen C."/>
            <person name="Bauer D."/>
            <person name="Andreopoulos W."/>
            <person name="Pangilinan J."/>
            <person name="LaButti K."/>
            <person name="Riley R."/>
            <person name="Lipzen A."/>
            <person name="Clum A."/>
            <person name="Drula E."/>
            <person name="Henrissat B."/>
            <person name="Kohler A."/>
            <person name="Grigoriev I.V."/>
            <person name="Martin F.M."/>
            <person name="Hacquard S."/>
        </authorList>
    </citation>
    <scope>NUCLEOTIDE SEQUENCE [LARGE SCALE GENOMIC DNA]</scope>
    <source>
        <strain evidence="1 2">MPI-CAGE-CH-0241</strain>
    </source>
</reference>
<feature type="non-terminal residue" evidence="1">
    <location>
        <position position="238"/>
    </location>
</feature>
<comment type="caution">
    <text evidence="1">The sequence shown here is derived from an EMBL/GenBank/DDBJ whole genome shotgun (WGS) entry which is preliminary data.</text>
</comment>
<protein>
    <submittedName>
        <fullName evidence="1">Uncharacterized protein</fullName>
    </submittedName>
</protein>
<dbReference type="OrthoDB" id="538223at2759"/>
<dbReference type="AlphaFoldDB" id="A0A9P8VZK8"/>
<feature type="non-terminal residue" evidence="1">
    <location>
        <position position="1"/>
    </location>
</feature>
<organism evidence="1 2">
    <name type="scientific">Thelonectria olida</name>
    <dbReference type="NCBI Taxonomy" id="1576542"/>
    <lineage>
        <taxon>Eukaryota</taxon>
        <taxon>Fungi</taxon>
        <taxon>Dikarya</taxon>
        <taxon>Ascomycota</taxon>
        <taxon>Pezizomycotina</taxon>
        <taxon>Sordariomycetes</taxon>
        <taxon>Hypocreomycetidae</taxon>
        <taxon>Hypocreales</taxon>
        <taxon>Nectriaceae</taxon>
        <taxon>Thelonectria</taxon>
    </lineage>
</organism>
<dbReference type="PANTHER" id="PTHR10039:SF15">
    <property type="entry name" value="NACHT DOMAIN-CONTAINING PROTEIN"/>
    <property type="match status" value="1"/>
</dbReference>
<gene>
    <name evidence="1" type="ORF">B0T10DRAFT_377769</name>
</gene>
<proteinExistence type="predicted"/>
<name>A0A9P8VZK8_9HYPO</name>
<sequence>VALVCQELADPKVRNRHTLSRLQSFPPGLDSLCGRMIEHICDSEDAGLCKEVLAIASVVYRPVTLDELKVLAESLEDIDQDDLEDIIGSCGSFLTLQGAVIYFVHQSAKDYLLNKASGHILPSGTAKQHHAIFSRSLKALSEILRRGIYSLSASGFSMYQISLPDPDPLASIRYSCVYWVDHLDDSESGTTMSENDLQDGGLIHDFLKKKYLHWLESLSHLRSMSEGVLAVQKLEALV</sequence>
<accession>A0A9P8VZK8</accession>
<evidence type="ECO:0000313" key="2">
    <source>
        <dbReference type="Proteomes" id="UP000777438"/>
    </source>
</evidence>